<dbReference type="InterPro" id="IPR040676">
    <property type="entry name" value="DUF5641"/>
</dbReference>
<gene>
    <name evidence="2" type="ORF">AWC38_SpisGene23147</name>
</gene>
<keyword evidence="3" id="KW-1185">Reference proteome</keyword>
<feature type="domain" description="DUF5641" evidence="1">
    <location>
        <begin position="150"/>
        <end position="244"/>
    </location>
</feature>
<sequence length="417" mass="48414">MERIKLPSELDIDSLNLADKWKEWKEAWELYRISSNLHEKDDATQIATIQSILGTKSRRVLKTLPNIPEDITQRTVGGILTAVETYCVPRKNTTYERYVFRTTTQEDRSFDIFVTDLRRRAEYCDFGAIKDSLIRDQIVTYEENPQLRQRAKYLRKCKDAVWNRWTKEYLRGLRERHTVKHKDSPCGVKKGDMCIIKDDNKDRNKWKLGIVEELFAGHDGVVRAVKLRGGKSYLERAVQQLHPLELSCYKSREVPKPPLNPEALAFKPKGDAATYEENPQLRQRAKYLRKCKDAVWNRWTKEYLRGLRERHTVKHKDSTCGVKKGDMCIIKDDNKDRNKWKLGIVEELFAGHDGVVRAVKLRGGKSYLERAVQQLHPLELSCYKSREVPKPPLNPEALAFKPKGDAAVAARQSPKHC</sequence>
<dbReference type="Pfam" id="PF18701">
    <property type="entry name" value="DUF5641"/>
    <property type="match status" value="2"/>
</dbReference>
<reference evidence="3" key="1">
    <citation type="journal article" date="2017" name="bioRxiv">
        <title>Comparative analysis of the genomes of Stylophora pistillata and Acropora digitifera provides evidence for extensive differences between species of corals.</title>
        <authorList>
            <person name="Voolstra C.R."/>
            <person name="Li Y."/>
            <person name="Liew Y.J."/>
            <person name="Baumgarten S."/>
            <person name="Zoccola D."/>
            <person name="Flot J.-F."/>
            <person name="Tambutte S."/>
            <person name="Allemand D."/>
            <person name="Aranda M."/>
        </authorList>
    </citation>
    <scope>NUCLEOTIDE SEQUENCE [LARGE SCALE GENOMIC DNA]</scope>
</reference>
<dbReference type="AlphaFoldDB" id="A0A2B4R7M3"/>
<accession>A0A2B4R7M3</accession>
<dbReference type="Proteomes" id="UP000225706">
    <property type="component" value="Unassembled WGS sequence"/>
</dbReference>
<evidence type="ECO:0000259" key="1">
    <source>
        <dbReference type="Pfam" id="PF18701"/>
    </source>
</evidence>
<protein>
    <recommendedName>
        <fullName evidence="1">DUF5641 domain-containing protein</fullName>
    </recommendedName>
</protein>
<organism evidence="2 3">
    <name type="scientific">Stylophora pistillata</name>
    <name type="common">Smooth cauliflower coral</name>
    <dbReference type="NCBI Taxonomy" id="50429"/>
    <lineage>
        <taxon>Eukaryota</taxon>
        <taxon>Metazoa</taxon>
        <taxon>Cnidaria</taxon>
        <taxon>Anthozoa</taxon>
        <taxon>Hexacorallia</taxon>
        <taxon>Scleractinia</taxon>
        <taxon>Astrocoeniina</taxon>
        <taxon>Pocilloporidae</taxon>
        <taxon>Stylophora</taxon>
    </lineage>
</organism>
<name>A0A2B4R7M3_STYPI</name>
<dbReference type="OrthoDB" id="5981190at2759"/>
<dbReference type="PANTHER" id="PTHR47331:SF5">
    <property type="entry name" value="RIBONUCLEASE H"/>
    <property type="match status" value="1"/>
</dbReference>
<dbReference type="PANTHER" id="PTHR47331">
    <property type="entry name" value="PHD-TYPE DOMAIN-CONTAINING PROTEIN"/>
    <property type="match status" value="1"/>
</dbReference>
<dbReference type="EMBL" id="LSMT01001166">
    <property type="protein sequence ID" value="PFX12829.1"/>
    <property type="molecule type" value="Genomic_DNA"/>
</dbReference>
<evidence type="ECO:0000313" key="2">
    <source>
        <dbReference type="EMBL" id="PFX12829.1"/>
    </source>
</evidence>
<evidence type="ECO:0000313" key="3">
    <source>
        <dbReference type="Proteomes" id="UP000225706"/>
    </source>
</evidence>
<proteinExistence type="predicted"/>
<feature type="domain" description="DUF5641" evidence="1">
    <location>
        <begin position="284"/>
        <end position="378"/>
    </location>
</feature>
<comment type="caution">
    <text evidence="2">The sequence shown here is derived from an EMBL/GenBank/DDBJ whole genome shotgun (WGS) entry which is preliminary data.</text>
</comment>